<gene>
    <name evidence="2" type="ORF">Syun_021021</name>
</gene>
<accession>A0AAP0IEX5</accession>
<protein>
    <recommendedName>
        <fullName evidence="1">Ycf2 N-terminal domain-containing protein</fullName>
    </recommendedName>
</protein>
<evidence type="ECO:0000259" key="1">
    <source>
        <dbReference type="Pfam" id="PF05695"/>
    </source>
</evidence>
<keyword evidence="3" id="KW-1185">Reference proteome</keyword>
<dbReference type="InterPro" id="IPR056777">
    <property type="entry name" value="Ycf2_N"/>
</dbReference>
<name>A0AAP0IEX5_9MAGN</name>
<organism evidence="2 3">
    <name type="scientific">Stephania yunnanensis</name>
    <dbReference type="NCBI Taxonomy" id="152371"/>
    <lineage>
        <taxon>Eukaryota</taxon>
        <taxon>Viridiplantae</taxon>
        <taxon>Streptophyta</taxon>
        <taxon>Embryophyta</taxon>
        <taxon>Tracheophyta</taxon>
        <taxon>Spermatophyta</taxon>
        <taxon>Magnoliopsida</taxon>
        <taxon>Ranunculales</taxon>
        <taxon>Menispermaceae</taxon>
        <taxon>Menispermoideae</taxon>
        <taxon>Cissampelideae</taxon>
        <taxon>Stephania</taxon>
    </lineage>
</organism>
<evidence type="ECO:0000313" key="3">
    <source>
        <dbReference type="Proteomes" id="UP001420932"/>
    </source>
</evidence>
<dbReference type="Pfam" id="PF05695">
    <property type="entry name" value="Ycf2"/>
    <property type="match status" value="1"/>
</dbReference>
<sequence>MYAFRENKPIEMDGFFKHQGAGSTIQSNDIEHVSYFLSRNKWDISLQNCAQFYVSISPRFFR</sequence>
<dbReference type="EMBL" id="JBBNAF010000009">
    <property type="protein sequence ID" value="KAK9114224.1"/>
    <property type="molecule type" value="Genomic_DNA"/>
</dbReference>
<dbReference type="Proteomes" id="UP001420932">
    <property type="component" value="Unassembled WGS sequence"/>
</dbReference>
<proteinExistence type="predicted"/>
<comment type="caution">
    <text evidence="2">The sequence shown here is derived from an EMBL/GenBank/DDBJ whole genome shotgun (WGS) entry which is preliminary data.</text>
</comment>
<dbReference type="AlphaFoldDB" id="A0AAP0IEX5"/>
<evidence type="ECO:0000313" key="2">
    <source>
        <dbReference type="EMBL" id="KAK9114224.1"/>
    </source>
</evidence>
<feature type="domain" description="Ycf2 N-terminal" evidence="1">
    <location>
        <begin position="1"/>
        <end position="54"/>
    </location>
</feature>
<reference evidence="2 3" key="1">
    <citation type="submission" date="2024-01" db="EMBL/GenBank/DDBJ databases">
        <title>Genome assemblies of Stephania.</title>
        <authorList>
            <person name="Yang L."/>
        </authorList>
    </citation>
    <scope>NUCLEOTIDE SEQUENCE [LARGE SCALE GENOMIC DNA]</scope>
    <source>
        <strain evidence="2">YNDBR</strain>
        <tissue evidence="2">Leaf</tissue>
    </source>
</reference>